<dbReference type="EMBL" id="JYDW01000010">
    <property type="protein sequence ID" value="KRZ62276.1"/>
    <property type="molecule type" value="Genomic_DNA"/>
</dbReference>
<dbReference type="Proteomes" id="UP000054721">
    <property type="component" value="Unassembled WGS sequence"/>
</dbReference>
<name>A0A0V1LS63_9BILA</name>
<sequence>MIHFAILNATLILNKFSVDFTARNAEKEWKFLFLQFEDVVPLTVDAGISLWKVLRLHLTAATFEYVKSCKSYDEAVAEVKEVYVKPKKETEIRTPLLEYSGLTLQEAFG</sequence>
<reference evidence="1 2" key="1">
    <citation type="submission" date="2015-05" db="EMBL/GenBank/DDBJ databases">
        <title>Evolution of Trichinella species and genotypes.</title>
        <authorList>
            <person name="Korhonen P.K."/>
            <person name="Edoardo P."/>
            <person name="Giuseppe L.R."/>
            <person name="Gasser R.B."/>
        </authorList>
    </citation>
    <scope>NUCLEOTIDE SEQUENCE [LARGE SCALE GENOMIC DNA]</scope>
    <source>
        <strain evidence="1">ISS10</strain>
    </source>
</reference>
<accession>A0A0V1LS63</accession>
<keyword evidence="2" id="KW-1185">Reference proteome</keyword>
<protein>
    <submittedName>
        <fullName evidence="1">Uncharacterized protein</fullName>
    </submittedName>
</protein>
<evidence type="ECO:0000313" key="1">
    <source>
        <dbReference type="EMBL" id="KRZ62276.1"/>
    </source>
</evidence>
<comment type="caution">
    <text evidence="1">The sequence shown here is derived from an EMBL/GenBank/DDBJ whole genome shotgun (WGS) entry which is preliminary data.</text>
</comment>
<dbReference type="AlphaFoldDB" id="A0A0V1LS63"/>
<evidence type="ECO:0000313" key="2">
    <source>
        <dbReference type="Proteomes" id="UP000054721"/>
    </source>
</evidence>
<organism evidence="1 2">
    <name type="scientific">Trichinella nativa</name>
    <dbReference type="NCBI Taxonomy" id="6335"/>
    <lineage>
        <taxon>Eukaryota</taxon>
        <taxon>Metazoa</taxon>
        <taxon>Ecdysozoa</taxon>
        <taxon>Nematoda</taxon>
        <taxon>Enoplea</taxon>
        <taxon>Dorylaimia</taxon>
        <taxon>Trichinellida</taxon>
        <taxon>Trichinellidae</taxon>
        <taxon>Trichinella</taxon>
    </lineage>
</organism>
<dbReference type="OrthoDB" id="5920390at2759"/>
<proteinExistence type="predicted"/>
<gene>
    <name evidence="1" type="ORF">T02_4867</name>
</gene>